<dbReference type="Pfam" id="PF00082">
    <property type="entry name" value="Peptidase_S8"/>
    <property type="match status" value="2"/>
</dbReference>
<gene>
    <name evidence="7" type="ORF">K469DRAFT_778495</name>
</gene>
<evidence type="ECO:0000313" key="7">
    <source>
        <dbReference type="EMBL" id="KAF2185536.1"/>
    </source>
</evidence>
<feature type="region of interest" description="Disordered" evidence="5">
    <location>
        <begin position="453"/>
        <end position="490"/>
    </location>
</feature>
<dbReference type="InterPro" id="IPR036852">
    <property type="entry name" value="Peptidase_S8/S53_dom_sf"/>
</dbReference>
<dbReference type="InterPro" id="IPR000209">
    <property type="entry name" value="Peptidase_S8/S53_dom"/>
</dbReference>
<feature type="compositionally biased region" description="Low complexity" evidence="5">
    <location>
        <begin position="322"/>
        <end position="339"/>
    </location>
</feature>
<evidence type="ECO:0000256" key="4">
    <source>
        <dbReference type="PROSITE-ProRule" id="PRU01240"/>
    </source>
</evidence>
<feature type="domain" description="Peptidase S8/S53" evidence="6">
    <location>
        <begin position="526"/>
        <end position="823"/>
    </location>
</feature>
<dbReference type="PROSITE" id="PS00136">
    <property type="entry name" value="SUBTILASE_ASP"/>
    <property type="match status" value="1"/>
</dbReference>
<evidence type="ECO:0000313" key="8">
    <source>
        <dbReference type="Proteomes" id="UP000800200"/>
    </source>
</evidence>
<feature type="active site" description="Charge relay system" evidence="4">
    <location>
        <position position="767"/>
    </location>
</feature>
<dbReference type="OrthoDB" id="3797974at2759"/>
<dbReference type="SUPFAM" id="SSF52743">
    <property type="entry name" value="Subtilisin-like"/>
    <property type="match status" value="2"/>
</dbReference>
<protein>
    <submittedName>
        <fullName evidence="7">Subtilisin-like protein</fullName>
    </submittedName>
</protein>
<dbReference type="PRINTS" id="PR00723">
    <property type="entry name" value="SUBTILISIN"/>
</dbReference>
<comment type="caution">
    <text evidence="4">Lacks conserved residue(s) required for the propagation of feature annotation.</text>
</comment>
<dbReference type="EMBL" id="ML994633">
    <property type="protein sequence ID" value="KAF2185536.1"/>
    <property type="molecule type" value="Genomic_DNA"/>
</dbReference>
<evidence type="ECO:0000256" key="5">
    <source>
        <dbReference type="SAM" id="MobiDB-lite"/>
    </source>
</evidence>
<evidence type="ECO:0000256" key="3">
    <source>
        <dbReference type="ARBA" id="ARBA00022825"/>
    </source>
</evidence>
<feature type="region of interest" description="Disordered" evidence="5">
    <location>
        <begin position="262"/>
        <end position="294"/>
    </location>
</feature>
<sequence length="1022" mass="111554">MRIRILLIGKKKLSAPPREVTDSDSSNDPLYVADDSGGRDTTIYVIDDGFDDDIPDLKADGRLVDKFIFSNNDAFPPNWLSEIKKNKFTNTRMYSPQIAIGQHGTLMATIAAGRTHGIAPNANLFLAKYKGPFNNGMGGRDTSFPLQPRALRLIDQERGAVMEAIFDDFLWFCEDKGVIIVAAAGNDPDSPLHEKLPQKFGTKSNNIITVGSVDEKGMILKDCSPHVAGRQGSMSFFAPGANIQVPGNENKMVKASGSSPAAAIVDTKTSTSRSTGWLHRSPRGPAVYNPARGDPAHDNLCIAGRKRSEGQGSGTEGSCDVPSNSTSSSTLPTSTHNTTQSESKNISVTATSSSAETSTKSTSSSTPTATADKLTYFIQTKRGTSLDTFEKFIKDLDGGEGQVWTYDMKLVDYQNYKIKLNSTKAEDVKKLDFVLFIFPCVFHDSDMESKDEFHAPLPSGHSSWSSASDRNLTQRSQQGVHSPKAYPRGMIPASEHDQYWKTMIAQEPLPVKDPALPRNLADDSGGEGVTIYVLDDGFDREVVDLKGDDNDRKVDHFELTNSDYFPPDWFQLVGKDTIHPDAEQLDPATATGFHGTKMAAIAGGDVIGVAPKADLYLMKIKNQSDLKRQGESKVRNYALRPEALALIFRELTCHVSDRVQKDPESKSVINMSWENFVGWCDEKGIPIVAAAGDDPDEPLHEKVPQQFGTTTNMLITVGGVDRKGELWPGTSPAESGKPGSMMVYAPAVDVVATVGGNSFDDHNTGTSQAAAIVSGLVAYYYGFKDAALMSHPGVPSPQDNVKQFMVAHAYTRAEQPLKHPDGWPTVTNLDVPYNLANGDTAHENNPCVFRRDNGTVSAWTLPGNTAMMTSTSPQSTSRSATLTSSSKSSPSETGSPSQPGYCKITVIRNGSMDPDAPRKTTWNIGIYTIQILKDNKDPFCHMNKTEDDSKAVDIKCPQLGNAPNDYVSVKKDKNDNLRFKWASKAFISDESCMTGRDWHTSDSDKVRRTFIDRRIVRANDNM</sequence>
<dbReference type="InterPro" id="IPR015500">
    <property type="entry name" value="Peptidase_S8_subtilisin-rel"/>
</dbReference>
<dbReference type="CDD" id="cd00306">
    <property type="entry name" value="Peptidases_S8_S53"/>
    <property type="match status" value="2"/>
</dbReference>
<dbReference type="InterPro" id="IPR023827">
    <property type="entry name" value="Peptidase_S8_Asp-AS"/>
</dbReference>
<feature type="domain" description="Peptidase S8/S53" evidence="6">
    <location>
        <begin position="38"/>
        <end position="296"/>
    </location>
</feature>
<dbReference type="GO" id="GO:0006508">
    <property type="term" value="P:proteolysis"/>
    <property type="evidence" value="ECO:0007669"/>
    <property type="project" value="UniProtKB-KW"/>
</dbReference>
<dbReference type="GO" id="GO:0004252">
    <property type="term" value="F:serine-type endopeptidase activity"/>
    <property type="evidence" value="ECO:0007669"/>
    <property type="project" value="UniProtKB-UniRule"/>
</dbReference>
<name>A0A6A6E6P6_9PEZI</name>
<dbReference type="PROSITE" id="PS51892">
    <property type="entry name" value="SUBTILASE"/>
    <property type="match status" value="2"/>
</dbReference>
<dbReference type="AlphaFoldDB" id="A0A6A6E6P6"/>
<feature type="compositionally biased region" description="Polar residues" evidence="5">
    <location>
        <begin position="460"/>
        <end position="480"/>
    </location>
</feature>
<evidence type="ECO:0000259" key="6">
    <source>
        <dbReference type="Pfam" id="PF00082"/>
    </source>
</evidence>
<keyword evidence="3 4" id="KW-0720">Serine protease</keyword>
<reference evidence="7" key="1">
    <citation type="journal article" date="2020" name="Stud. Mycol.">
        <title>101 Dothideomycetes genomes: a test case for predicting lifestyles and emergence of pathogens.</title>
        <authorList>
            <person name="Haridas S."/>
            <person name="Albert R."/>
            <person name="Binder M."/>
            <person name="Bloem J."/>
            <person name="Labutti K."/>
            <person name="Salamov A."/>
            <person name="Andreopoulos B."/>
            <person name="Baker S."/>
            <person name="Barry K."/>
            <person name="Bills G."/>
            <person name="Bluhm B."/>
            <person name="Cannon C."/>
            <person name="Castanera R."/>
            <person name="Culley D."/>
            <person name="Daum C."/>
            <person name="Ezra D."/>
            <person name="Gonzalez J."/>
            <person name="Henrissat B."/>
            <person name="Kuo A."/>
            <person name="Liang C."/>
            <person name="Lipzen A."/>
            <person name="Lutzoni F."/>
            <person name="Magnuson J."/>
            <person name="Mondo S."/>
            <person name="Nolan M."/>
            <person name="Ohm R."/>
            <person name="Pangilinan J."/>
            <person name="Park H.-J."/>
            <person name="Ramirez L."/>
            <person name="Alfaro M."/>
            <person name="Sun H."/>
            <person name="Tritt A."/>
            <person name="Yoshinaga Y."/>
            <person name="Zwiers L.-H."/>
            <person name="Turgeon B."/>
            <person name="Goodwin S."/>
            <person name="Spatafora J."/>
            <person name="Crous P."/>
            <person name="Grigoriev I."/>
        </authorList>
    </citation>
    <scope>NUCLEOTIDE SEQUENCE</scope>
    <source>
        <strain evidence="7">CBS 207.26</strain>
    </source>
</reference>
<evidence type="ECO:0000256" key="1">
    <source>
        <dbReference type="ARBA" id="ARBA00022670"/>
    </source>
</evidence>
<evidence type="ECO:0000256" key="2">
    <source>
        <dbReference type="ARBA" id="ARBA00022801"/>
    </source>
</evidence>
<dbReference type="Proteomes" id="UP000800200">
    <property type="component" value="Unassembled WGS sequence"/>
</dbReference>
<accession>A0A6A6E6P6</accession>
<keyword evidence="8" id="KW-1185">Reference proteome</keyword>
<keyword evidence="2 4" id="KW-0378">Hydrolase</keyword>
<feature type="active site" description="Charge relay system" evidence="4">
    <location>
        <position position="594"/>
    </location>
</feature>
<organism evidence="7 8">
    <name type="scientific">Zopfia rhizophila CBS 207.26</name>
    <dbReference type="NCBI Taxonomy" id="1314779"/>
    <lineage>
        <taxon>Eukaryota</taxon>
        <taxon>Fungi</taxon>
        <taxon>Dikarya</taxon>
        <taxon>Ascomycota</taxon>
        <taxon>Pezizomycotina</taxon>
        <taxon>Dothideomycetes</taxon>
        <taxon>Dothideomycetes incertae sedis</taxon>
        <taxon>Zopfiaceae</taxon>
        <taxon>Zopfia</taxon>
    </lineage>
</organism>
<proteinExistence type="inferred from homology"/>
<dbReference type="Gene3D" id="3.40.50.200">
    <property type="entry name" value="Peptidase S8/S53 domain"/>
    <property type="match status" value="2"/>
</dbReference>
<keyword evidence="1 4" id="KW-0645">Protease</keyword>
<feature type="compositionally biased region" description="Low complexity" evidence="5">
    <location>
        <begin position="875"/>
        <end position="899"/>
    </location>
</feature>
<feature type="region of interest" description="Disordered" evidence="5">
    <location>
        <begin position="863"/>
        <end position="901"/>
    </location>
</feature>
<comment type="similarity">
    <text evidence="4">Belongs to the peptidase S8 family.</text>
</comment>
<feature type="compositionally biased region" description="Low complexity" evidence="5">
    <location>
        <begin position="349"/>
        <end position="368"/>
    </location>
</feature>
<feature type="active site" description="Charge relay system" evidence="4">
    <location>
        <position position="535"/>
    </location>
</feature>
<feature type="region of interest" description="Disordered" evidence="5">
    <location>
        <begin position="306"/>
        <end position="368"/>
    </location>
</feature>
<feature type="compositionally biased region" description="Polar residues" evidence="5">
    <location>
        <begin position="863"/>
        <end position="874"/>
    </location>
</feature>